<protein>
    <recommendedName>
        <fullName evidence="24">Protein kinase domain-containing protein</fullName>
    </recommendedName>
</protein>
<dbReference type="FunFam" id="3.30.200.20:FF:000177">
    <property type="entry name" value="Cysteine-rich receptor-like protein kinase 2"/>
    <property type="match status" value="1"/>
</dbReference>
<keyword evidence="12 19" id="KW-0472">Membrane</keyword>
<evidence type="ECO:0000256" key="17">
    <source>
        <dbReference type="PROSITE-ProRule" id="PRU10141"/>
    </source>
</evidence>
<dbReference type="InterPro" id="IPR001245">
    <property type="entry name" value="Ser-Thr/Tyr_kinase_cat_dom"/>
</dbReference>
<evidence type="ECO:0000259" key="21">
    <source>
        <dbReference type="PROSITE" id="PS51473"/>
    </source>
</evidence>
<feature type="domain" description="Protein kinase" evidence="20">
    <location>
        <begin position="713"/>
        <end position="966"/>
    </location>
</feature>
<keyword evidence="13" id="KW-0675">Receptor</keyword>
<dbReference type="Gene3D" id="1.10.510.10">
    <property type="entry name" value="Transferase(Phosphotransferase) domain 1"/>
    <property type="match status" value="2"/>
</dbReference>
<dbReference type="InterPro" id="IPR052059">
    <property type="entry name" value="CR_Ser/Thr_kinase"/>
</dbReference>
<dbReference type="CDD" id="cd14066">
    <property type="entry name" value="STKc_IRAK"/>
    <property type="match status" value="1"/>
</dbReference>
<feature type="transmembrane region" description="Helical" evidence="19">
    <location>
        <begin position="401"/>
        <end position="420"/>
    </location>
</feature>
<evidence type="ECO:0000256" key="4">
    <source>
        <dbReference type="ARBA" id="ARBA00022679"/>
    </source>
</evidence>
<feature type="compositionally biased region" description="Low complexity" evidence="18">
    <location>
        <begin position="1032"/>
        <end position="1043"/>
    </location>
</feature>
<dbReference type="Pfam" id="PF07714">
    <property type="entry name" value="PK_Tyr_Ser-Thr"/>
    <property type="match status" value="2"/>
</dbReference>
<dbReference type="SMART" id="SM00220">
    <property type="entry name" value="S_TKc"/>
    <property type="match status" value="1"/>
</dbReference>
<feature type="region of interest" description="Disordered" evidence="18">
    <location>
        <begin position="1032"/>
        <end position="1053"/>
    </location>
</feature>
<dbReference type="OMA" id="TGMENNR"/>
<evidence type="ECO:0000256" key="19">
    <source>
        <dbReference type="SAM" id="Phobius"/>
    </source>
</evidence>
<dbReference type="Gramene" id="PRQ53989">
    <property type="protein sequence ID" value="PRQ53989"/>
    <property type="gene ID" value="RchiOBHm_Chr2g0172611"/>
</dbReference>
<keyword evidence="6" id="KW-0732">Signal</keyword>
<feature type="binding site" evidence="17">
    <location>
        <position position="249"/>
    </location>
    <ligand>
        <name>ATP</name>
        <dbReference type="ChEBI" id="CHEBI:30616"/>
    </ligand>
</feature>
<evidence type="ECO:0000256" key="7">
    <source>
        <dbReference type="ARBA" id="ARBA00022737"/>
    </source>
</evidence>
<dbReference type="InterPro" id="IPR011009">
    <property type="entry name" value="Kinase-like_dom_sf"/>
</dbReference>
<evidence type="ECO:0000256" key="12">
    <source>
        <dbReference type="ARBA" id="ARBA00023136"/>
    </source>
</evidence>
<dbReference type="FunFam" id="3.30.430.20:FF:000015">
    <property type="entry name" value="Cysteine-rich receptor-like protein kinase 3"/>
    <property type="match status" value="1"/>
</dbReference>
<dbReference type="InterPro" id="IPR008271">
    <property type="entry name" value="Ser/Thr_kinase_AS"/>
</dbReference>
<feature type="transmembrane region" description="Helical" evidence="19">
    <location>
        <begin position="650"/>
        <end position="673"/>
    </location>
</feature>
<dbReference type="InterPro" id="IPR038408">
    <property type="entry name" value="GNK2_sf"/>
</dbReference>
<keyword evidence="10 17" id="KW-0067">ATP-binding</keyword>
<feature type="binding site" evidence="17">
    <location>
        <position position="741"/>
    </location>
    <ligand>
        <name>ATP</name>
        <dbReference type="ChEBI" id="CHEBI:30616"/>
    </ligand>
</feature>
<dbReference type="AlphaFoldDB" id="A0A2P6S5R2"/>
<feature type="domain" description="Gnk2-homologous" evidence="21">
    <location>
        <begin position="425"/>
        <end position="525"/>
    </location>
</feature>
<keyword evidence="14" id="KW-0325">Glycoprotein</keyword>
<keyword evidence="7" id="KW-0677">Repeat</keyword>
<comment type="caution">
    <text evidence="22">The sequence shown here is derived from an EMBL/GenBank/DDBJ whole genome shotgun (WGS) entry which is preliminary data.</text>
</comment>
<gene>
    <name evidence="22" type="ORF">RchiOBHm_Chr2g0172611</name>
</gene>
<comment type="catalytic activity">
    <reaction evidence="16">
        <text>L-threonyl-[protein] + ATP = O-phospho-L-threonyl-[protein] + ADP + H(+)</text>
        <dbReference type="Rhea" id="RHEA:46608"/>
        <dbReference type="Rhea" id="RHEA-COMP:11060"/>
        <dbReference type="Rhea" id="RHEA-COMP:11605"/>
        <dbReference type="ChEBI" id="CHEBI:15378"/>
        <dbReference type="ChEBI" id="CHEBI:30013"/>
        <dbReference type="ChEBI" id="CHEBI:30616"/>
        <dbReference type="ChEBI" id="CHEBI:61977"/>
        <dbReference type="ChEBI" id="CHEBI:456216"/>
    </reaction>
</comment>
<dbReference type="Pfam" id="PF01657">
    <property type="entry name" value="Stress-antifung"/>
    <property type="match status" value="4"/>
</dbReference>
<dbReference type="GO" id="GO:0004674">
    <property type="term" value="F:protein serine/threonine kinase activity"/>
    <property type="evidence" value="ECO:0007669"/>
    <property type="project" value="UniProtKB-KW"/>
</dbReference>
<keyword evidence="8 17" id="KW-0547">Nucleotide-binding</keyword>
<evidence type="ECO:0000256" key="14">
    <source>
        <dbReference type="ARBA" id="ARBA00023180"/>
    </source>
</evidence>
<evidence type="ECO:0000256" key="5">
    <source>
        <dbReference type="ARBA" id="ARBA00022692"/>
    </source>
</evidence>
<evidence type="ECO:0000259" key="20">
    <source>
        <dbReference type="PROSITE" id="PS50011"/>
    </source>
</evidence>
<dbReference type="PROSITE" id="PS50011">
    <property type="entry name" value="PROTEIN_KINASE_DOM"/>
    <property type="match status" value="1"/>
</dbReference>
<dbReference type="InterPro" id="IPR017441">
    <property type="entry name" value="Protein_kinase_ATP_BS"/>
</dbReference>
<feature type="domain" description="Gnk2-homologous" evidence="21">
    <location>
        <begin position="1"/>
        <end position="69"/>
    </location>
</feature>
<evidence type="ECO:0000256" key="10">
    <source>
        <dbReference type="ARBA" id="ARBA00022840"/>
    </source>
</evidence>
<name>A0A2P6S5R2_ROSCH</name>
<organism evidence="22 23">
    <name type="scientific">Rosa chinensis</name>
    <name type="common">China rose</name>
    <dbReference type="NCBI Taxonomy" id="74649"/>
    <lineage>
        <taxon>Eukaryota</taxon>
        <taxon>Viridiplantae</taxon>
        <taxon>Streptophyta</taxon>
        <taxon>Embryophyta</taxon>
        <taxon>Tracheophyta</taxon>
        <taxon>Spermatophyta</taxon>
        <taxon>Magnoliopsida</taxon>
        <taxon>eudicotyledons</taxon>
        <taxon>Gunneridae</taxon>
        <taxon>Pentapetalae</taxon>
        <taxon>rosids</taxon>
        <taxon>fabids</taxon>
        <taxon>Rosales</taxon>
        <taxon>Rosaceae</taxon>
        <taxon>Rosoideae</taxon>
        <taxon>Rosoideae incertae sedis</taxon>
        <taxon>Rosa</taxon>
    </lineage>
</organism>
<dbReference type="Gene3D" id="3.30.430.20">
    <property type="entry name" value="Gnk2 domain, C-X8-C-X2-C motif"/>
    <property type="match status" value="4"/>
</dbReference>
<sequence length="1053" mass="117714">MLRNNFGTAEEGEPPDRLYMLAQCMTDLSVNECKTCYDLSNHALAGCLPNTGGRALFDGCFIRAENYSFFDETFQDKDFKHCSDNAEFNQKFNQTPEKVFKKLVKLAEHNDGFAVAKDSSNGFNGFTVFAMANCWRSLDSSKCSSCVENAANRAISCLPSSEGRVLNSGCVLRYSDYYFGNNPRALEIKAKGKEREMAVFNQSSEFQNFKYSTLVKATECFDEAHKLGQGAYGEVFKGTLHDGREIAIKRLFITGKTQTQEVYNEIHIIRKAQHKNLVRFLGCCFTNISCFLIYEFLANRSLDLILFELRCLITSTQVWDHVQNNTISRIIDKSMKIEDIEEIKRVVQVGLLCTQELPELRPTMTSVIRMLIRRDLALPEPSKPPFLDIQPPQIQGMHTKTSTWLFFFIFTFFSLFYLFLCDPRTSEAGLYCGAAKPPPNSSFIPTFVAEMESLSELITKHHWGTHFFNSTTPMYGLAECYNDLSHTDCLLCYAASRTEIPRCLPSLSARIFLDGCFLRYDNYSFYSEASVPAVDSVVCGQEEAADAAVFKENVAEVIERVKRSAAENGGFGVGEVGGEVYALGQCWKTVDGDGCRECLEKGGEAVRGCGLKTEGKALNAGCYLRYSTRKFYNDEGEAEHEHGFTDRRGIIIAIVLGAVAFTMLSLFAAYAGYTKLVQIRKECSNLGLVSISISKYSGLSFKYETLEKATDYFNTSRKIGEGGGGTVFKGTLPNRKTVAVKRLFYNTRQWVDEFFNEVNLISGIQHKHLVKLLGCSIEGPESLLVYEYVPNRSLDQFLFDKNNDQFLNWKQRFDIIVGIAEGIAYLHEGSEVRIIHRDIKSSNVLLDENLSPKIADFGLARCFASDKSHLSTGIAGTLGYMAPEYLVQGQLTEKADVYSFGVLVLEIVSGMRNSTFKQADTDFDSLLHKVWKHYRSNELADVVDPCLRDHELPAKEVSSVLQIGLLCTQASVALRPSMAEVVLMLTANKESDIPIPNQPPFLNATTLEQASSIRSNSANSFVSNTLTKVQTSYTSSESSTMPSLDNMGHISTK</sequence>
<dbReference type="GO" id="GO:0016020">
    <property type="term" value="C:membrane"/>
    <property type="evidence" value="ECO:0007669"/>
    <property type="project" value="UniProtKB-SubCell"/>
</dbReference>
<accession>A0A2P6S5R2</accession>
<dbReference type="PANTHER" id="PTHR47973">
    <property type="entry name" value="CYSTEINE-RICH RECEPTOR-LIKE PROTEIN KINASE 3"/>
    <property type="match status" value="1"/>
</dbReference>
<keyword evidence="23" id="KW-1185">Reference proteome</keyword>
<evidence type="ECO:0000256" key="1">
    <source>
        <dbReference type="ARBA" id="ARBA00004167"/>
    </source>
</evidence>
<dbReference type="PROSITE" id="PS00108">
    <property type="entry name" value="PROTEIN_KINASE_ST"/>
    <property type="match status" value="1"/>
</dbReference>
<evidence type="ECO:0000256" key="2">
    <source>
        <dbReference type="ARBA" id="ARBA00022527"/>
    </source>
</evidence>
<keyword evidence="11 19" id="KW-1133">Transmembrane helix</keyword>
<dbReference type="Proteomes" id="UP000238479">
    <property type="component" value="Chromosome 2"/>
</dbReference>
<dbReference type="CDD" id="cd23509">
    <property type="entry name" value="Gnk2-like"/>
    <property type="match status" value="4"/>
</dbReference>
<comment type="catalytic activity">
    <reaction evidence="15">
        <text>L-seryl-[protein] + ATP = O-phospho-L-seryl-[protein] + ADP + H(+)</text>
        <dbReference type="Rhea" id="RHEA:17989"/>
        <dbReference type="Rhea" id="RHEA-COMP:9863"/>
        <dbReference type="Rhea" id="RHEA-COMP:11604"/>
        <dbReference type="ChEBI" id="CHEBI:15378"/>
        <dbReference type="ChEBI" id="CHEBI:29999"/>
        <dbReference type="ChEBI" id="CHEBI:30616"/>
        <dbReference type="ChEBI" id="CHEBI:83421"/>
        <dbReference type="ChEBI" id="CHEBI:456216"/>
    </reaction>
</comment>
<keyword evidence="2" id="KW-0723">Serine/threonine-protein kinase</keyword>
<evidence type="ECO:0000256" key="9">
    <source>
        <dbReference type="ARBA" id="ARBA00022777"/>
    </source>
</evidence>
<evidence type="ECO:0000256" key="15">
    <source>
        <dbReference type="ARBA" id="ARBA00047558"/>
    </source>
</evidence>
<keyword evidence="9" id="KW-0418">Kinase</keyword>
<evidence type="ECO:0000256" key="11">
    <source>
        <dbReference type="ARBA" id="ARBA00022989"/>
    </source>
</evidence>
<proteinExistence type="predicted"/>
<keyword evidence="5 19" id="KW-0812">Transmembrane</keyword>
<dbReference type="InterPro" id="IPR000719">
    <property type="entry name" value="Prot_kinase_dom"/>
</dbReference>
<evidence type="ECO:0000256" key="13">
    <source>
        <dbReference type="ARBA" id="ARBA00023170"/>
    </source>
</evidence>
<feature type="domain" description="Gnk2-homologous" evidence="21">
    <location>
        <begin position="532"/>
        <end position="631"/>
    </location>
</feature>
<dbReference type="GO" id="GO:0005524">
    <property type="term" value="F:ATP binding"/>
    <property type="evidence" value="ECO:0007669"/>
    <property type="project" value="UniProtKB-UniRule"/>
</dbReference>
<dbReference type="PROSITE" id="PS51473">
    <property type="entry name" value="GNK2"/>
    <property type="match status" value="4"/>
</dbReference>
<evidence type="ECO:0000256" key="3">
    <source>
        <dbReference type="ARBA" id="ARBA00022553"/>
    </source>
</evidence>
<evidence type="ECO:0000313" key="22">
    <source>
        <dbReference type="EMBL" id="PRQ53989.1"/>
    </source>
</evidence>
<evidence type="ECO:0000313" key="23">
    <source>
        <dbReference type="Proteomes" id="UP000238479"/>
    </source>
</evidence>
<keyword evidence="4 22" id="KW-0808">Transferase</keyword>
<dbReference type="FunFam" id="1.10.510.10:FF:000336">
    <property type="entry name" value="Cysteine-rich receptor-like protein kinase 2"/>
    <property type="match status" value="1"/>
</dbReference>
<evidence type="ECO:0000256" key="18">
    <source>
        <dbReference type="SAM" id="MobiDB-lite"/>
    </source>
</evidence>
<evidence type="ECO:0000256" key="8">
    <source>
        <dbReference type="ARBA" id="ARBA00022741"/>
    </source>
</evidence>
<dbReference type="FunFam" id="3.30.430.20:FF:000005">
    <property type="entry name" value="Cysteine-rich receptor-like protein kinase 2"/>
    <property type="match status" value="1"/>
</dbReference>
<dbReference type="SUPFAM" id="SSF56112">
    <property type="entry name" value="Protein kinase-like (PK-like)"/>
    <property type="match status" value="2"/>
</dbReference>
<dbReference type="Gene3D" id="3.30.200.20">
    <property type="entry name" value="Phosphorylase Kinase, domain 1"/>
    <property type="match status" value="2"/>
</dbReference>
<dbReference type="PROSITE" id="PS00107">
    <property type="entry name" value="PROTEIN_KINASE_ATP"/>
    <property type="match status" value="2"/>
</dbReference>
<evidence type="ECO:0000256" key="16">
    <source>
        <dbReference type="ARBA" id="ARBA00047951"/>
    </source>
</evidence>
<evidence type="ECO:0008006" key="24">
    <source>
        <dbReference type="Google" id="ProtNLM"/>
    </source>
</evidence>
<comment type="subcellular location">
    <subcellularLocation>
        <location evidence="1">Membrane</location>
        <topology evidence="1">Single-pass membrane protein</topology>
    </subcellularLocation>
</comment>
<feature type="transmembrane region" description="Helical" evidence="19">
    <location>
        <begin position="277"/>
        <end position="297"/>
    </location>
</feature>
<keyword evidence="3" id="KW-0597">Phosphoprotein</keyword>
<feature type="domain" description="Gnk2-homologous" evidence="21">
    <location>
        <begin position="74"/>
        <end position="179"/>
    </location>
</feature>
<dbReference type="InterPro" id="IPR002902">
    <property type="entry name" value="GNK2"/>
</dbReference>
<reference evidence="22 23" key="1">
    <citation type="journal article" date="2018" name="Nat. Genet.">
        <title>The Rosa genome provides new insights in the design of modern roses.</title>
        <authorList>
            <person name="Bendahmane M."/>
        </authorList>
    </citation>
    <scope>NUCLEOTIDE SEQUENCE [LARGE SCALE GENOMIC DNA]</scope>
    <source>
        <strain evidence="23">cv. Old Blush</strain>
    </source>
</reference>
<dbReference type="EMBL" id="PDCK01000040">
    <property type="protein sequence ID" value="PRQ53989.1"/>
    <property type="molecule type" value="Genomic_DNA"/>
</dbReference>
<evidence type="ECO:0000256" key="6">
    <source>
        <dbReference type="ARBA" id="ARBA00022729"/>
    </source>
</evidence>